<dbReference type="AlphaFoldDB" id="A0A6A6X0V4"/>
<dbReference type="Proteomes" id="UP000799757">
    <property type="component" value="Unassembled WGS sequence"/>
</dbReference>
<protein>
    <submittedName>
        <fullName evidence="1">Uncharacterized protein</fullName>
    </submittedName>
</protein>
<reference evidence="1" key="1">
    <citation type="journal article" date="2020" name="Stud. Mycol.">
        <title>101 Dothideomycetes genomes: a test case for predicting lifestyles and emergence of pathogens.</title>
        <authorList>
            <person name="Haridas S."/>
            <person name="Albert R."/>
            <person name="Binder M."/>
            <person name="Bloem J."/>
            <person name="Labutti K."/>
            <person name="Salamov A."/>
            <person name="Andreopoulos B."/>
            <person name="Baker S."/>
            <person name="Barry K."/>
            <person name="Bills G."/>
            <person name="Bluhm B."/>
            <person name="Cannon C."/>
            <person name="Castanera R."/>
            <person name="Culley D."/>
            <person name="Daum C."/>
            <person name="Ezra D."/>
            <person name="Gonzalez J."/>
            <person name="Henrissat B."/>
            <person name="Kuo A."/>
            <person name="Liang C."/>
            <person name="Lipzen A."/>
            <person name="Lutzoni F."/>
            <person name="Magnuson J."/>
            <person name="Mondo S."/>
            <person name="Nolan M."/>
            <person name="Ohm R."/>
            <person name="Pangilinan J."/>
            <person name="Park H.-J."/>
            <person name="Ramirez L."/>
            <person name="Alfaro M."/>
            <person name="Sun H."/>
            <person name="Tritt A."/>
            <person name="Yoshinaga Y."/>
            <person name="Zwiers L.-H."/>
            <person name="Turgeon B."/>
            <person name="Goodwin S."/>
            <person name="Spatafora J."/>
            <person name="Crous P."/>
            <person name="Grigoriev I."/>
        </authorList>
    </citation>
    <scope>NUCLEOTIDE SEQUENCE</scope>
    <source>
        <strain evidence="1">CBS 109.77</strain>
    </source>
</reference>
<keyword evidence="2" id="KW-1185">Reference proteome</keyword>
<evidence type="ECO:0000313" key="1">
    <source>
        <dbReference type="EMBL" id="KAF2789972.1"/>
    </source>
</evidence>
<proteinExistence type="predicted"/>
<sequence length="562" mass="63532">MAEDLFNQTSPGESDIKAIERVTKVLPELLSTFALEIGYRAETQTHRDVMVFIHKNRRTVAEQFERLCLENHHPGQNRNSDSMTVNEKIRRWNRQNEEPEDASFSGQRNDAVFQAMIDNSMAQDSDTEPIESEEDRDIAVASSYTDFVAKTPAYRWLLSRMRREIFLIPSEPNHKEDIRRVILGLLPPCNRPEEVVEKAITLTGSAEDAQAQTCAEYLSQTWPSTGKLIVLLLKDVISSGPGQRHTCESLGGTKLTAWIQESKFMVEAFGTASSVAEVGERLAWLGAALRSSPFESGVGYCTPFLCKNNQPNSRLETLEEPHLLCKIDYTIDKGKEQVGKINGQCWQRLFRNPVIVSGYPIPGRVERNTGLEIPLRLMVVLAQARHVTTFDGNIFIKGFCTMLMPTKHVGNMVTWQVFVNEDGSHISYADPRVRGIPQMHPDKLPVSDVERSRHVIGWCPYVKSYAGTPEANYEFGWSGLDVPYTGDLLKKKTILSTKFITCSESFALGRKDILDFHKYTRKIAHAILVVYTSEAFENFTVDTEAYDIGWYDYLIGRKSSKA</sequence>
<gene>
    <name evidence="1" type="ORF">K505DRAFT_340816</name>
</gene>
<organism evidence="1 2">
    <name type="scientific">Melanomma pulvis-pyrius CBS 109.77</name>
    <dbReference type="NCBI Taxonomy" id="1314802"/>
    <lineage>
        <taxon>Eukaryota</taxon>
        <taxon>Fungi</taxon>
        <taxon>Dikarya</taxon>
        <taxon>Ascomycota</taxon>
        <taxon>Pezizomycotina</taxon>
        <taxon>Dothideomycetes</taxon>
        <taxon>Pleosporomycetidae</taxon>
        <taxon>Pleosporales</taxon>
        <taxon>Melanommataceae</taxon>
        <taxon>Melanomma</taxon>
    </lineage>
</organism>
<accession>A0A6A6X0V4</accession>
<evidence type="ECO:0000313" key="2">
    <source>
        <dbReference type="Proteomes" id="UP000799757"/>
    </source>
</evidence>
<dbReference type="OrthoDB" id="1577640at2759"/>
<dbReference type="EMBL" id="MU002101">
    <property type="protein sequence ID" value="KAF2789972.1"/>
    <property type="molecule type" value="Genomic_DNA"/>
</dbReference>
<name>A0A6A6X0V4_9PLEO</name>